<dbReference type="GO" id="GO:0003677">
    <property type="term" value="F:DNA binding"/>
    <property type="evidence" value="ECO:0007669"/>
    <property type="project" value="InterPro"/>
</dbReference>
<dbReference type="KEGG" id="tmk:QGN29_00635"/>
<dbReference type="Pfam" id="PF01381">
    <property type="entry name" value="HTH_3"/>
    <property type="match status" value="1"/>
</dbReference>
<dbReference type="EMBL" id="CP123872">
    <property type="protein sequence ID" value="WND02867.1"/>
    <property type="molecule type" value="Genomic_DNA"/>
</dbReference>
<feature type="domain" description="HTH cro/C1-type" evidence="2">
    <location>
        <begin position="8"/>
        <end position="61"/>
    </location>
</feature>
<evidence type="ECO:0000313" key="4">
    <source>
        <dbReference type="Proteomes" id="UP001268683"/>
    </source>
</evidence>
<protein>
    <submittedName>
        <fullName evidence="3">Helix-turn-helix transcriptional regulator</fullName>
    </submittedName>
</protein>
<dbReference type="RefSeq" id="WP_310798706.1">
    <property type="nucleotide sequence ID" value="NZ_CP123872.1"/>
</dbReference>
<dbReference type="AlphaFoldDB" id="A0AA52ECH0"/>
<dbReference type="SUPFAM" id="SSF47413">
    <property type="entry name" value="lambda repressor-like DNA-binding domains"/>
    <property type="match status" value="1"/>
</dbReference>
<gene>
    <name evidence="3" type="ORF">QGN29_00635</name>
</gene>
<keyword evidence="1" id="KW-1133">Transmembrane helix</keyword>
<accession>A0AA52ECH0</accession>
<name>A0AA52ECH0_9PROT</name>
<dbReference type="Gene3D" id="1.10.260.40">
    <property type="entry name" value="lambda repressor-like DNA-binding domains"/>
    <property type="match status" value="1"/>
</dbReference>
<sequence length="104" mass="11359">MLINETKIRSLRSDRGWTQQNLADACQVSLRTIQRVERTGSASLDTLKGLCAVFEVEQDFLYPKGATKDSLHTFSYLGLSSLLSGLIGGLVGALLMYFALTISS</sequence>
<evidence type="ECO:0000313" key="3">
    <source>
        <dbReference type="EMBL" id="WND02867.1"/>
    </source>
</evidence>
<dbReference type="CDD" id="cd00093">
    <property type="entry name" value="HTH_XRE"/>
    <property type="match status" value="1"/>
</dbReference>
<dbReference type="InterPro" id="IPR010982">
    <property type="entry name" value="Lambda_DNA-bd_dom_sf"/>
</dbReference>
<dbReference type="Proteomes" id="UP001268683">
    <property type="component" value="Chromosome"/>
</dbReference>
<organism evidence="3 4">
    <name type="scientific">Temperatibacter marinus</name>
    <dbReference type="NCBI Taxonomy" id="1456591"/>
    <lineage>
        <taxon>Bacteria</taxon>
        <taxon>Pseudomonadati</taxon>
        <taxon>Pseudomonadota</taxon>
        <taxon>Alphaproteobacteria</taxon>
        <taxon>Kordiimonadales</taxon>
        <taxon>Temperatibacteraceae</taxon>
        <taxon>Temperatibacter</taxon>
    </lineage>
</organism>
<keyword evidence="1" id="KW-0812">Transmembrane</keyword>
<dbReference type="PROSITE" id="PS50943">
    <property type="entry name" value="HTH_CROC1"/>
    <property type="match status" value="1"/>
</dbReference>
<keyword evidence="4" id="KW-1185">Reference proteome</keyword>
<feature type="transmembrane region" description="Helical" evidence="1">
    <location>
        <begin position="74"/>
        <end position="100"/>
    </location>
</feature>
<proteinExistence type="predicted"/>
<dbReference type="SMART" id="SM00530">
    <property type="entry name" value="HTH_XRE"/>
    <property type="match status" value="1"/>
</dbReference>
<keyword evidence="1" id="KW-0472">Membrane</keyword>
<evidence type="ECO:0000256" key="1">
    <source>
        <dbReference type="SAM" id="Phobius"/>
    </source>
</evidence>
<reference evidence="3" key="1">
    <citation type="submission" date="2023-04" db="EMBL/GenBank/DDBJ databases">
        <title>Complete genome sequence of Temperatibacter marinus.</title>
        <authorList>
            <person name="Rong J.-C."/>
            <person name="Yi M.-L."/>
            <person name="Zhao Q."/>
        </authorList>
    </citation>
    <scope>NUCLEOTIDE SEQUENCE</scope>
    <source>
        <strain evidence="3">NBRC 110045</strain>
    </source>
</reference>
<evidence type="ECO:0000259" key="2">
    <source>
        <dbReference type="PROSITE" id="PS50943"/>
    </source>
</evidence>
<dbReference type="InterPro" id="IPR001387">
    <property type="entry name" value="Cro/C1-type_HTH"/>
</dbReference>